<evidence type="ECO:0000313" key="8">
    <source>
        <dbReference type="Proteomes" id="UP000760819"/>
    </source>
</evidence>
<evidence type="ECO:0000313" key="7">
    <source>
        <dbReference type="EMBL" id="MCA9379315.1"/>
    </source>
</evidence>
<sequence length="64" mass="7459">MAKTKRTYQPSKTRRARRYGFRARSSSVGGKRVIKNRRNKGRKLLSPASTHTSTAKNKRLSRRR</sequence>
<reference evidence="7" key="2">
    <citation type="journal article" date="2021" name="Microbiome">
        <title>Successional dynamics and alternative stable states in a saline activated sludge microbial community over 9 years.</title>
        <authorList>
            <person name="Wang Y."/>
            <person name="Ye J."/>
            <person name="Ju F."/>
            <person name="Liu L."/>
            <person name="Boyd J.A."/>
            <person name="Deng Y."/>
            <person name="Parks D.H."/>
            <person name="Jiang X."/>
            <person name="Yin X."/>
            <person name="Woodcroft B.J."/>
            <person name="Tyson G.W."/>
            <person name="Hugenholtz P."/>
            <person name="Polz M.F."/>
            <person name="Zhang T."/>
        </authorList>
    </citation>
    <scope>NUCLEOTIDE SEQUENCE</scope>
    <source>
        <strain evidence="7">HKST-UBA12</strain>
    </source>
</reference>
<dbReference type="EMBL" id="JAGQLI010000139">
    <property type="protein sequence ID" value="MCA9379315.1"/>
    <property type="molecule type" value="Genomic_DNA"/>
</dbReference>
<dbReference type="GO" id="GO:1990904">
    <property type="term" value="C:ribonucleoprotein complex"/>
    <property type="evidence" value="ECO:0007669"/>
    <property type="project" value="UniProtKB-KW"/>
</dbReference>
<dbReference type="NCBIfam" id="TIGR01030">
    <property type="entry name" value="rpmH_bact"/>
    <property type="match status" value="1"/>
</dbReference>
<dbReference type="HAMAP" id="MF_00391">
    <property type="entry name" value="Ribosomal_bL34"/>
    <property type="match status" value="1"/>
</dbReference>
<comment type="caution">
    <text evidence="7">The sequence shown here is derived from an EMBL/GenBank/DDBJ whole genome shotgun (WGS) entry which is preliminary data.</text>
</comment>
<dbReference type="FunFam" id="1.10.287.3980:FF:000001">
    <property type="entry name" value="Mitochondrial ribosomal protein L34"/>
    <property type="match status" value="1"/>
</dbReference>
<dbReference type="GO" id="GO:0005840">
    <property type="term" value="C:ribosome"/>
    <property type="evidence" value="ECO:0007669"/>
    <property type="project" value="UniProtKB-KW"/>
</dbReference>
<feature type="region of interest" description="Disordered" evidence="6">
    <location>
        <begin position="1"/>
        <end position="64"/>
    </location>
</feature>
<dbReference type="Proteomes" id="UP000760819">
    <property type="component" value="Unassembled WGS sequence"/>
</dbReference>
<dbReference type="GO" id="GO:0006412">
    <property type="term" value="P:translation"/>
    <property type="evidence" value="ECO:0007669"/>
    <property type="project" value="UniProtKB-UniRule"/>
</dbReference>
<evidence type="ECO:0000256" key="4">
    <source>
        <dbReference type="ARBA" id="ARBA00035177"/>
    </source>
</evidence>
<gene>
    <name evidence="5 7" type="primary">rpmH</name>
    <name evidence="7" type="ORF">KC640_02710</name>
</gene>
<dbReference type="PANTHER" id="PTHR14503:SF4">
    <property type="entry name" value="LARGE RIBOSOMAL SUBUNIT PROTEIN BL34M"/>
    <property type="match status" value="1"/>
</dbReference>
<evidence type="ECO:0000256" key="1">
    <source>
        <dbReference type="ARBA" id="ARBA00010111"/>
    </source>
</evidence>
<proteinExistence type="inferred from homology"/>
<evidence type="ECO:0000256" key="5">
    <source>
        <dbReference type="HAMAP-Rule" id="MF_00391"/>
    </source>
</evidence>
<evidence type="ECO:0000256" key="2">
    <source>
        <dbReference type="ARBA" id="ARBA00022980"/>
    </source>
</evidence>
<dbReference type="InterPro" id="IPR020939">
    <property type="entry name" value="Ribosomal_bL34_CS"/>
</dbReference>
<dbReference type="InterPro" id="IPR000271">
    <property type="entry name" value="Ribosomal_bL34"/>
</dbReference>
<dbReference type="AlphaFoldDB" id="A0A955I5E9"/>
<feature type="compositionally biased region" description="Basic residues" evidence="6">
    <location>
        <begin position="1"/>
        <end position="21"/>
    </location>
</feature>
<dbReference type="Gene3D" id="1.10.287.3980">
    <property type="match status" value="1"/>
</dbReference>
<keyword evidence="3 5" id="KW-0687">Ribonucleoprotein</keyword>
<protein>
    <recommendedName>
        <fullName evidence="4 5">Large ribosomal subunit protein bL34</fullName>
    </recommendedName>
</protein>
<evidence type="ECO:0000256" key="6">
    <source>
        <dbReference type="SAM" id="MobiDB-lite"/>
    </source>
</evidence>
<name>A0A955I5E9_9BACT</name>
<organism evidence="7 8">
    <name type="scientific">Candidatus Dojkabacteria bacterium</name>
    <dbReference type="NCBI Taxonomy" id="2099670"/>
    <lineage>
        <taxon>Bacteria</taxon>
        <taxon>Candidatus Dojkabacteria</taxon>
    </lineage>
</organism>
<comment type="similarity">
    <text evidence="1 5">Belongs to the bacterial ribosomal protein bL34 family.</text>
</comment>
<accession>A0A955I5E9</accession>
<evidence type="ECO:0000256" key="3">
    <source>
        <dbReference type="ARBA" id="ARBA00023274"/>
    </source>
</evidence>
<dbReference type="Pfam" id="PF00468">
    <property type="entry name" value="Ribosomal_L34"/>
    <property type="match status" value="1"/>
</dbReference>
<reference evidence="7" key="1">
    <citation type="submission" date="2020-04" db="EMBL/GenBank/DDBJ databases">
        <authorList>
            <person name="Zhang T."/>
        </authorList>
    </citation>
    <scope>NUCLEOTIDE SEQUENCE</scope>
    <source>
        <strain evidence="7">HKST-UBA12</strain>
    </source>
</reference>
<dbReference type="PANTHER" id="PTHR14503">
    <property type="entry name" value="MITOCHONDRIAL RIBOSOMAL PROTEIN 34 FAMILY MEMBER"/>
    <property type="match status" value="1"/>
</dbReference>
<dbReference type="GO" id="GO:0003735">
    <property type="term" value="F:structural constituent of ribosome"/>
    <property type="evidence" value="ECO:0007669"/>
    <property type="project" value="InterPro"/>
</dbReference>
<feature type="compositionally biased region" description="Basic residues" evidence="6">
    <location>
        <begin position="32"/>
        <end position="43"/>
    </location>
</feature>
<dbReference type="PROSITE" id="PS00784">
    <property type="entry name" value="RIBOSOMAL_L34"/>
    <property type="match status" value="1"/>
</dbReference>
<keyword evidence="2 5" id="KW-0689">Ribosomal protein</keyword>